<comment type="caution">
    <text evidence="2">The sequence shown here is derived from an EMBL/GenBank/DDBJ whole genome shotgun (WGS) entry which is preliminary data.</text>
</comment>
<evidence type="ECO:0000313" key="3">
    <source>
        <dbReference type="Proteomes" id="UP000243820"/>
    </source>
</evidence>
<feature type="transmembrane region" description="Helical" evidence="1">
    <location>
        <begin position="32"/>
        <end position="54"/>
    </location>
</feature>
<dbReference type="Proteomes" id="UP000243820">
    <property type="component" value="Unassembled WGS sequence"/>
</dbReference>
<evidence type="ECO:0000313" key="2">
    <source>
        <dbReference type="EMBL" id="PAV09482.1"/>
    </source>
</evidence>
<keyword evidence="1" id="KW-1133">Transmembrane helix</keyword>
<keyword evidence="1" id="KW-0472">Membrane</keyword>
<dbReference type="EMBL" id="LMVO01000012">
    <property type="protein sequence ID" value="PAV09482.1"/>
    <property type="molecule type" value="Genomic_DNA"/>
</dbReference>
<proteinExistence type="predicted"/>
<reference evidence="2 3" key="1">
    <citation type="journal article" date="2017" name="BMC Genomics">
        <title>Genomic analysis of methanogenic archaea reveals a shift towards energy conservation.</title>
        <authorList>
            <person name="Gilmore S.P."/>
            <person name="Henske J.K."/>
            <person name="Sexton J.A."/>
            <person name="Solomon K.V."/>
            <person name="Seppala S."/>
            <person name="Yoo J.I."/>
            <person name="Huyett L.M."/>
            <person name="Pressman A."/>
            <person name="Cogan J.Z."/>
            <person name="Kivenson V."/>
            <person name="Peng X."/>
            <person name="Tan Y."/>
            <person name="Valentine D.L."/>
            <person name="O'Malley M.A."/>
        </authorList>
    </citation>
    <scope>NUCLEOTIDE SEQUENCE [LARGE SCALE GENOMIC DNA]</scope>
    <source>
        <strain evidence="2 3">XII</strain>
    </source>
</reference>
<keyword evidence="1" id="KW-0812">Transmembrane</keyword>
<dbReference type="AlphaFoldDB" id="A0AAX0Q7T8"/>
<keyword evidence="3" id="KW-1185">Reference proteome</keyword>
<organism evidence="2 3">
    <name type="scientific">Methanocorpusculum parvum</name>
    <dbReference type="NCBI Taxonomy" id="2193"/>
    <lineage>
        <taxon>Archaea</taxon>
        <taxon>Methanobacteriati</taxon>
        <taxon>Methanobacteriota</taxon>
        <taxon>Stenosarchaea group</taxon>
        <taxon>Methanomicrobia</taxon>
        <taxon>Methanomicrobiales</taxon>
        <taxon>Methanocorpusculaceae</taxon>
        <taxon>Methanocorpusculum</taxon>
    </lineage>
</organism>
<protein>
    <submittedName>
        <fullName evidence="2">Uncharacterized protein</fullName>
    </submittedName>
</protein>
<name>A0AAX0Q7T8_9EURY</name>
<accession>A0AAX0Q7T8</accession>
<evidence type="ECO:0000256" key="1">
    <source>
        <dbReference type="SAM" id="Phobius"/>
    </source>
</evidence>
<sequence length="129" mass="14133">MTGLIRIIDEEDGVCRVFGKESVVTGNEVISLSYTAGIFSALVLFLGGYFGFVFSCGFREFGVMSGTTQRIQSHSQVYRLGRKFPSKTCSAEGDDKIVTPLPLRSAAPSGQPATQKDVIMWSDVQYTYI</sequence>
<gene>
    <name evidence="2" type="ORF">ASJ83_02585</name>
</gene>